<feature type="region of interest" description="Disordered" evidence="1">
    <location>
        <begin position="972"/>
        <end position="1010"/>
    </location>
</feature>
<feature type="region of interest" description="Disordered" evidence="1">
    <location>
        <begin position="550"/>
        <end position="570"/>
    </location>
</feature>
<dbReference type="InterPro" id="IPR036116">
    <property type="entry name" value="FN3_sf"/>
</dbReference>
<feature type="compositionally biased region" description="Acidic residues" evidence="1">
    <location>
        <begin position="301"/>
        <end position="311"/>
    </location>
</feature>
<dbReference type="STRING" id="1072389.K1XCM6"/>
<feature type="compositionally biased region" description="Polar residues" evidence="1">
    <location>
        <begin position="834"/>
        <end position="843"/>
    </location>
</feature>
<protein>
    <submittedName>
        <fullName evidence="4">Fibronectin type III domain-containing protein</fullName>
    </submittedName>
</protein>
<sequence length="1256" mass="136947">MDPNPDPDPDPNPNPSLNLDLDLDQESLGGYAEMPNRPQDQNARTSRELPPREEETMESSNLDPEFYSTSTTFTTTTLDPYELVLYPIGILVTLFISVLAIFWTLEPPAYHLFLEIVAQYQYQYQSQYPRQPWMNATTFYSGLIDWLFGHEYWIMLIVQSSATASAFLWLIFRAYKTLRTPAARLIETLGVDVPEAPEVTLAGLKSNACTLQWTKPRPGSQVAKYLIQVNGVNNDAVGESSKNDLPAIEVTGLKPGHFYNIRVIACGMNNFQSGSRVLRISTLTKGGQPYQGNAPPPSSQDGDDDDSDSNDDSQPSRGPVVEIQAASLPESAPVITREHSGGHAGGGSQAGQRRNTGGRKNSPSTAAGAEQAARDLATANQPIESMQQLTEKFETIRKETDLTVLMIAHEREEFDEKYAELERERDSKKQALQERDRASKALKAEVDNSDRLNRVAQNRKAQHEKKLRDEKTKMEKMLGDMARWKQEIENMKKEKESWKDAKRELGKKKEAKVADIKEKIAEQQLVLDAVEKHIQSRGLQIVELEAERRTLPGSEDDEHSLSQEAADKREEMEWQARERQLVAVLNSKSQQLREIEIMTSQQQAVLANLRTSFEMLQVNSMGVNFEPNSAGKAIARRTQTHGGRTSTLSSSVAVYPLLNTAFPIMHTYKHLATAASPNYAPGPFFLTHNDTGLVIEADHMSGMSEEERRMLTADAPLSPGAHSFLPSNLINDDADDDDPLFRNIGASLDTDPQSPHSSSPSPSLFASPLNSSQNLPQYGVPINGYPSGDDMRSMSTAQAGFAIIPEPAAHKSLKDLFRTRGKTVGDSPALGSLKQGQSQSVPRSTEEPESMATKQRRISFSTGWPSFFKGAPASDSSAQGNAPVPARNPSARTRRGFNVFSSSMDEPSVRSERDPGSPRPTSIASSDLPRPSTDSAPFGWGPAPDSLLPNRTSPLATNWSVHATQTWPSIASRRPSFQHGSSSALNTGIASDDDEFLPSSDSLAGQASPSPVGVIGTRSVSSHISTTPKLNPAAPVFKGFSFDFGRTSRSDKDKGKNKIPALDPLQSPDNFLIDSNNVSSPSASRKSRDTHSIHTQNSMAESHEDLDLTVSNGTSDMNTPSGASTKEKETIMRSLLRKGSASKFTISLRGKENGLFSGKKALSSTPSSASGHGDHQGNSFDEFGEDVGPGRSADGVMSSPMLGSGEPKAKDKEGGSGTPKEGRMNLNWGRLGFKKGKVRGSEDTEKSEAEVAGDEA</sequence>
<feature type="compositionally biased region" description="Polar residues" evidence="1">
    <location>
        <begin position="1109"/>
        <end position="1124"/>
    </location>
</feature>
<feature type="compositionally biased region" description="Polar residues" evidence="1">
    <location>
        <begin position="999"/>
        <end position="1009"/>
    </location>
</feature>
<feature type="domain" description="Fibronectin type-III" evidence="3">
    <location>
        <begin position="193"/>
        <end position="287"/>
    </location>
</feature>
<dbReference type="Proteomes" id="UP000006753">
    <property type="component" value="Unassembled WGS sequence"/>
</dbReference>
<evidence type="ECO:0000256" key="1">
    <source>
        <dbReference type="SAM" id="MobiDB-lite"/>
    </source>
</evidence>
<feature type="region of interest" description="Disordered" evidence="1">
    <location>
        <begin position="1155"/>
        <end position="1256"/>
    </location>
</feature>
<organism evidence="4 5">
    <name type="scientific">Marssonina brunnea f. sp. multigermtubi (strain MB_m1)</name>
    <name type="common">Marssonina leaf spot fungus</name>
    <dbReference type="NCBI Taxonomy" id="1072389"/>
    <lineage>
        <taxon>Eukaryota</taxon>
        <taxon>Fungi</taxon>
        <taxon>Dikarya</taxon>
        <taxon>Ascomycota</taxon>
        <taxon>Pezizomycotina</taxon>
        <taxon>Leotiomycetes</taxon>
        <taxon>Helotiales</taxon>
        <taxon>Drepanopezizaceae</taxon>
        <taxon>Drepanopeziza</taxon>
    </lineage>
</organism>
<dbReference type="PROSITE" id="PS50853">
    <property type="entry name" value="FN3"/>
    <property type="match status" value="1"/>
</dbReference>
<evidence type="ECO:0000259" key="3">
    <source>
        <dbReference type="PROSITE" id="PS50853"/>
    </source>
</evidence>
<feature type="region of interest" description="Disordered" evidence="1">
    <location>
        <begin position="421"/>
        <end position="441"/>
    </location>
</feature>
<dbReference type="InterPro" id="IPR003961">
    <property type="entry name" value="FN3_dom"/>
</dbReference>
<keyword evidence="2" id="KW-0472">Membrane</keyword>
<dbReference type="OrthoDB" id="5572782at2759"/>
<feature type="compositionally biased region" description="Low complexity" evidence="1">
    <location>
        <begin position="752"/>
        <end position="772"/>
    </location>
</feature>
<reference evidence="4 5" key="1">
    <citation type="journal article" date="2012" name="BMC Genomics">
        <title>Sequencing the genome of Marssonina brunnea reveals fungus-poplar co-evolution.</title>
        <authorList>
            <person name="Zhu S."/>
            <person name="Cao Y.-Z."/>
            <person name="Jiang C."/>
            <person name="Tan B.-Y."/>
            <person name="Wang Z."/>
            <person name="Feng S."/>
            <person name="Zhang L."/>
            <person name="Su X.-H."/>
            <person name="Brejova B."/>
            <person name="Vinar T."/>
            <person name="Xu M."/>
            <person name="Wang M.-X."/>
            <person name="Zhang S.-G."/>
            <person name="Huang M.-R."/>
            <person name="Wu R."/>
            <person name="Zhou Y."/>
        </authorList>
    </citation>
    <scope>NUCLEOTIDE SEQUENCE [LARGE SCALE GENOMIC DNA]</scope>
    <source>
        <strain evidence="4 5">MB_m1</strain>
    </source>
</reference>
<evidence type="ECO:0000256" key="2">
    <source>
        <dbReference type="SAM" id="Phobius"/>
    </source>
</evidence>
<feature type="compositionally biased region" description="Polar residues" evidence="1">
    <location>
        <begin position="1067"/>
        <end position="1084"/>
    </location>
</feature>
<feature type="region of interest" description="Disordered" evidence="1">
    <location>
        <begin position="285"/>
        <end position="318"/>
    </location>
</feature>
<feature type="region of interest" description="Disordered" evidence="1">
    <location>
        <begin position="1047"/>
        <end position="1129"/>
    </location>
</feature>
<dbReference type="eggNOG" id="ENOG502R2RI">
    <property type="taxonomic scope" value="Eukaryota"/>
</dbReference>
<feature type="region of interest" description="Disordered" evidence="1">
    <location>
        <begin position="821"/>
        <end position="857"/>
    </location>
</feature>
<feature type="region of interest" description="Disordered" evidence="1">
    <location>
        <begin position="870"/>
        <end position="951"/>
    </location>
</feature>
<dbReference type="OMA" id="LQHENEN"/>
<keyword evidence="2" id="KW-1133">Transmembrane helix</keyword>
<proteinExistence type="predicted"/>
<evidence type="ECO:0000313" key="4">
    <source>
        <dbReference type="EMBL" id="EKD18518.1"/>
    </source>
</evidence>
<dbReference type="InParanoid" id="K1XCM6"/>
<dbReference type="HOGENOM" id="CLU_005801_0_0_1"/>
<feature type="compositionally biased region" description="Basic and acidic residues" evidence="1">
    <location>
        <begin position="1047"/>
        <end position="1056"/>
    </location>
</feature>
<feature type="compositionally biased region" description="Basic and acidic residues" evidence="1">
    <location>
        <begin position="559"/>
        <end position="570"/>
    </location>
</feature>
<keyword evidence="2" id="KW-0812">Transmembrane</keyword>
<keyword evidence="5" id="KW-1185">Reference proteome</keyword>
<feature type="compositionally biased region" description="Polar residues" evidence="1">
    <location>
        <begin position="978"/>
        <end position="989"/>
    </location>
</feature>
<feature type="compositionally biased region" description="Basic and acidic residues" evidence="1">
    <location>
        <begin position="1239"/>
        <end position="1249"/>
    </location>
</feature>
<feature type="compositionally biased region" description="Basic and acidic residues" evidence="1">
    <location>
        <begin position="45"/>
        <end position="54"/>
    </location>
</feature>
<feature type="region of interest" description="Disordered" evidence="1">
    <location>
        <begin position="735"/>
        <end position="793"/>
    </location>
</feature>
<dbReference type="KEGG" id="mbe:MBM_03511"/>
<feature type="region of interest" description="Disordered" evidence="1">
    <location>
        <begin position="336"/>
        <end position="374"/>
    </location>
</feature>
<dbReference type="Pfam" id="PF00041">
    <property type="entry name" value="fn3"/>
    <property type="match status" value="1"/>
</dbReference>
<feature type="region of interest" description="Disordered" evidence="1">
    <location>
        <begin position="1"/>
        <end position="66"/>
    </location>
</feature>
<dbReference type="SMART" id="SM00060">
    <property type="entry name" value="FN3"/>
    <property type="match status" value="1"/>
</dbReference>
<accession>K1XCM6</accession>
<dbReference type="EMBL" id="JH921433">
    <property type="protein sequence ID" value="EKD18518.1"/>
    <property type="molecule type" value="Genomic_DNA"/>
</dbReference>
<dbReference type="CDD" id="cd00063">
    <property type="entry name" value="FN3"/>
    <property type="match status" value="1"/>
</dbReference>
<dbReference type="Gene3D" id="2.60.40.10">
    <property type="entry name" value="Immunoglobulins"/>
    <property type="match status" value="1"/>
</dbReference>
<feature type="compositionally biased region" description="Basic and acidic residues" evidence="1">
    <location>
        <begin position="907"/>
        <end position="916"/>
    </location>
</feature>
<dbReference type="AlphaFoldDB" id="K1XCM6"/>
<gene>
    <name evidence="4" type="ORF">MBM_03511</name>
</gene>
<dbReference type="SUPFAM" id="SSF49265">
    <property type="entry name" value="Fibronectin type III"/>
    <property type="match status" value="1"/>
</dbReference>
<evidence type="ECO:0000313" key="5">
    <source>
        <dbReference type="Proteomes" id="UP000006753"/>
    </source>
</evidence>
<feature type="transmembrane region" description="Helical" evidence="2">
    <location>
        <begin position="83"/>
        <end position="105"/>
    </location>
</feature>
<name>K1XCM6_MARBU</name>
<dbReference type="InterPro" id="IPR013783">
    <property type="entry name" value="Ig-like_fold"/>
</dbReference>